<dbReference type="Gene3D" id="3.90.950.20">
    <property type="entry name" value="CinA-like"/>
    <property type="match status" value="1"/>
</dbReference>
<dbReference type="Proteomes" id="UP001597237">
    <property type="component" value="Unassembled WGS sequence"/>
</dbReference>
<organism evidence="2 3">
    <name type="scientific">Phenylobacterium terrae</name>
    <dbReference type="NCBI Taxonomy" id="2665495"/>
    <lineage>
        <taxon>Bacteria</taxon>
        <taxon>Pseudomonadati</taxon>
        <taxon>Pseudomonadota</taxon>
        <taxon>Alphaproteobacteria</taxon>
        <taxon>Caulobacterales</taxon>
        <taxon>Caulobacteraceae</taxon>
        <taxon>Phenylobacterium</taxon>
    </lineage>
</organism>
<dbReference type="Pfam" id="PF02464">
    <property type="entry name" value="CinA"/>
    <property type="match status" value="1"/>
</dbReference>
<proteinExistence type="predicted"/>
<dbReference type="RefSeq" id="WP_377281386.1">
    <property type="nucleotide sequence ID" value="NZ_JBHRSI010000003.1"/>
</dbReference>
<comment type="caution">
    <text evidence="2">The sequence shown here is derived from an EMBL/GenBank/DDBJ whole genome shotgun (WGS) entry which is preliminary data.</text>
</comment>
<evidence type="ECO:0000313" key="2">
    <source>
        <dbReference type="EMBL" id="MFD1781781.1"/>
    </source>
</evidence>
<sequence length="177" mass="18706">MSEALEPALPGWLDELTNQVLEEACRRELKLATAESCTGGLLASLLTDVPGCSHAFERGFVTYTEEAKHELLGVPRAVLETDGAVSEACARAMAEGALAASRADIAVAVTGFADDSTDPKKPGGLVHFAAARRGGPTLHRKEEFGPRGRAAIRLECLRVCLELVRDQVARPLGAAAE</sequence>
<feature type="domain" description="CinA C-terminal" evidence="1">
    <location>
        <begin position="15"/>
        <end position="167"/>
    </location>
</feature>
<name>A0ABW4MVX3_9CAUL</name>
<gene>
    <name evidence="2" type="ORF">ACFSC0_00100</name>
</gene>
<dbReference type="InterPro" id="IPR008136">
    <property type="entry name" value="CinA_C"/>
</dbReference>
<evidence type="ECO:0000259" key="1">
    <source>
        <dbReference type="Pfam" id="PF02464"/>
    </source>
</evidence>
<keyword evidence="3" id="KW-1185">Reference proteome</keyword>
<accession>A0ABW4MVX3</accession>
<dbReference type="EMBL" id="JBHUEY010000001">
    <property type="protein sequence ID" value="MFD1781781.1"/>
    <property type="molecule type" value="Genomic_DNA"/>
</dbReference>
<protein>
    <submittedName>
        <fullName evidence="2">CinA family protein</fullName>
    </submittedName>
</protein>
<dbReference type="NCBIfam" id="TIGR00199">
    <property type="entry name" value="PncC_domain"/>
    <property type="match status" value="1"/>
</dbReference>
<reference evidence="3" key="1">
    <citation type="journal article" date="2019" name="Int. J. Syst. Evol. Microbiol.">
        <title>The Global Catalogue of Microorganisms (GCM) 10K type strain sequencing project: providing services to taxonomists for standard genome sequencing and annotation.</title>
        <authorList>
            <consortium name="The Broad Institute Genomics Platform"/>
            <consortium name="The Broad Institute Genome Sequencing Center for Infectious Disease"/>
            <person name="Wu L."/>
            <person name="Ma J."/>
        </authorList>
    </citation>
    <scope>NUCLEOTIDE SEQUENCE [LARGE SCALE GENOMIC DNA]</scope>
    <source>
        <strain evidence="3">DFY28</strain>
    </source>
</reference>
<dbReference type="InterPro" id="IPR036653">
    <property type="entry name" value="CinA-like_C"/>
</dbReference>
<evidence type="ECO:0000313" key="3">
    <source>
        <dbReference type="Proteomes" id="UP001597237"/>
    </source>
</evidence>
<dbReference type="SUPFAM" id="SSF142433">
    <property type="entry name" value="CinA-like"/>
    <property type="match status" value="1"/>
</dbReference>